<evidence type="ECO:0000313" key="1">
    <source>
        <dbReference type="EMBL" id="GGH96756.1"/>
    </source>
</evidence>
<dbReference type="AlphaFoldDB" id="A0A8J3A7R5"/>
<gene>
    <name evidence="2" type="ORF">FF098_008155</name>
    <name evidence="1" type="ORF">GCM10011355_16410</name>
</gene>
<sequence length="308" mass="35290">MTARPFDPASFDPKDPDPWLALYLDDSLPFDDKAKAALLEGNRSYARRFLLPASRPFIFLFFVLVKIFRRFFRKWPHAPKTLHRLIYWGLKTFARPEANLLILRHFNIGTEILAFIKANVPGVEINSHPLRPMTLADLKDNTFLQHDLNIYNFIIELNRGLRAQGREIETPARIDFSPISDGGFDLEAFPDKWHNFVDVQTAVEFYTPIYALFLSDHDFVRAANSLQLDETIGIYLARILGSDYHMSLINNHHPMVPLSTFQAGFRLMMHGYDAEALHGHLREMKRRQQAEDAAKSSSFVGDAVATSG</sequence>
<dbReference type="EMBL" id="BMGZ01000001">
    <property type="protein sequence ID" value="GGH96756.1"/>
    <property type="molecule type" value="Genomic_DNA"/>
</dbReference>
<evidence type="ECO:0000313" key="4">
    <source>
        <dbReference type="Proteomes" id="UP000818603"/>
    </source>
</evidence>
<dbReference type="EMBL" id="VCJR02000001">
    <property type="protein sequence ID" value="NHK27871.1"/>
    <property type="molecule type" value="Genomic_DNA"/>
</dbReference>
<dbReference type="Proteomes" id="UP000818603">
    <property type="component" value="Unassembled WGS sequence"/>
</dbReference>
<name>A0A8J3A7R5_9PROT</name>
<evidence type="ECO:0000313" key="3">
    <source>
        <dbReference type="Proteomes" id="UP000621856"/>
    </source>
</evidence>
<comment type="caution">
    <text evidence="1">The sequence shown here is derived from an EMBL/GenBank/DDBJ whole genome shotgun (WGS) entry which is preliminary data.</text>
</comment>
<organism evidence="1 3">
    <name type="scientific">Aquisalinus luteolus</name>
    <dbReference type="NCBI Taxonomy" id="1566827"/>
    <lineage>
        <taxon>Bacteria</taxon>
        <taxon>Pseudomonadati</taxon>
        <taxon>Pseudomonadota</taxon>
        <taxon>Alphaproteobacteria</taxon>
        <taxon>Parvularculales</taxon>
        <taxon>Parvularculaceae</taxon>
        <taxon>Aquisalinus</taxon>
    </lineage>
</organism>
<proteinExistence type="predicted"/>
<reference evidence="1" key="3">
    <citation type="submission" date="2020-09" db="EMBL/GenBank/DDBJ databases">
        <authorList>
            <person name="Sun Q."/>
            <person name="Zhou Y."/>
        </authorList>
    </citation>
    <scope>NUCLEOTIDE SEQUENCE</scope>
    <source>
        <strain evidence="1">CGMCC 1.14984</strain>
    </source>
</reference>
<protein>
    <submittedName>
        <fullName evidence="1">Uncharacterized protein</fullName>
    </submittedName>
</protein>
<evidence type="ECO:0000313" key="2">
    <source>
        <dbReference type="EMBL" id="NHK27871.1"/>
    </source>
</evidence>
<dbReference type="InterPro" id="IPR054268">
    <property type="entry name" value="DUF6999"/>
</dbReference>
<dbReference type="Proteomes" id="UP000621856">
    <property type="component" value="Unassembled WGS sequence"/>
</dbReference>
<reference evidence="2 4" key="2">
    <citation type="submission" date="2020-02" db="EMBL/GenBank/DDBJ databases">
        <title>Genome sequence of Parvularcula flava strain NH6-79.</title>
        <authorList>
            <person name="Abdul Karim M.H."/>
            <person name="Lam M.Q."/>
            <person name="Chen S.J."/>
            <person name="Yahya A."/>
            <person name="Shahir S."/>
            <person name="Shamsir M.S."/>
            <person name="Chong C.S."/>
        </authorList>
    </citation>
    <scope>NUCLEOTIDE SEQUENCE [LARGE SCALE GENOMIC DNA]</scope>
    <source>
        <strain evidence="2 4">NH6-79</strain>
    </source>
</reference>
<keyword evidence="4" id="KW-1185">Reference proteome</keyword>
<dbReference type="Pfam" id="PF22523">
    <property type="entry name" value="DUF6999"/>
    <property type="match status" value="1"/>
</dbReference>
<reference evidence="1" key="1">
    <citation type="journal article" date="2014" name="Int. J. Syst. Evol. Microbiol.">
        <title>Complete genome sequence of Corynebacterium casei LMG S-19264T (=DSM 44701T), isolated from a smear-ripened cheese.</title>
        <authorList>
            <consortium name="US DOE Joint Genome Institute (JGI-PGF)"/>
            <person name="Walter F."/>
            <person name="Albersmeier A."/>
            <person name="Kalinowski J."/>
            <person name="Ruckert C."/>
        </authorList>
    </citation>
    <scope>NUCLEOTIDE SEQUENCE</scope>
    <source>
        <strain evidence="1">CGMCC 1.14984</strain>
    </source>
</reference>
<dbReference type="RefSeq" id="WP_155139169.1">
    <property type="nucleotide sequence ID" value="NZ_BMGZ01000001.1"/>
</dbReference>
<accession>A0A8J3A7R5</accession>